<evidence type="ECO:0000256" key="5">
    <source>
        <dbReference type="ARBA" id="ARBA00047925"/>
    </source>
</evidence>
<dbReference type="GO" id="GO:0005524">
    <property type="term" value="F:ATP binding"/>
    <property type="evidence" value="ECO:0007669"/>
    <property type="project" value="UniProtKB-KW"/>
</dbReference>
<dbReference type="GO" id="GO:0003951">
    <property type="term" value="F:NAD+ kinase activity"/>
    <property type="evidence" value="ECO:0007669"/>
    <property type="project" value="UniProtKB-UniRule"/>
</dbReference>
<evidence type="ECO:0000256" key="6">
    <source>
        <dbReference type="HAMAP-Rule" id="MF_00361"/>
    </source>
</evidence>
<protein>
    <recommendedName>
        <fullName evidence="6">NAD kinase</fullName>
        <ecNumber evidence="6">2.7.1.23</ecNumber>
    </recommendedName>
    <alternativeName>
        <fullName evidence="6">ATP-dependent NAD kinase</fullName>
    </alternativeName>
</protein>
<feature type="binding site" evidence="6">
    <location>
        <position position="176"/>
    </location>
    <ligand>
        <name>NAD(+)</name>
        <dbReference type="ChEBI" id="CHEBI:57540"/>
    </ligand>
</feature>
<comment type="caution">
    <text evidence="6">Lacks conserved residue(s) required for the propagation of feature annotation.</text>
</comment>
<evidence type="ECO:0000313" key="7">
    <source>
        <dbReference type="EMBL" id="URA10299.1"/>
    </source>
</evidence>
<name>A0AAX3BE21_9SPIR</name>
<keyword evidence="1 6" id="KW-0808">Transferase</keyword>
<reference evidence="7" key="2">
    <citation type="submission" date="2022-06" db="EMBL/GenBank/DDBJ databases">
        <title>Thermospira aquatica gen. nov., sp. nov.</title>
        <authorList>
            <person name="Ben Ali Gam Z."/>
            <person name="Labat M."/>
        </authorList>
    </citation>
    <scope>NUCLEOTIDE SEQUENCE</scope>
    <source>
        <strain evidence="7">F1F22</strain>
    </source>
</reference>
<dbReference type="HAMAP" id="MF_00361">
    <property type="entry name" value="NAD_kinase"/>
    <property type="match status" value="1"/>
</dbReference>
<dbReference type="InterPro" id="IPR017437">
    <property type="entry name" value="ATP-NAD_kinase_PpnK-typ_C"/>
</dbReference>
<feature type="binding site" evidence="6">
    <location>
        <begin position="76"/>
        <end position="77"/>
    </location>
    <ligand>
        <name>NAD(+)</name>
        <dbReference type="ChEBI" id="CHEBI:57540"/>
    </ligand>
</feature>
<dbReference type="PANTHER" id="PTHR20275">
    <property type="entry name" value="NAD KINASE"/>
    <property type="match status" value="1"/>
</dbReference>
<dbReference type="Pfam" id="PF20143">
    <property type="entry name" value="NAD_kinase_C"/>
    <property type="match status" value="1"/>
</dbReference>
<feature type="binding site" evidence="6">
    <location>
        <position position="106"/>
    </location>
    <ligand>
        <name>NAD(+)</name>
        <dbReference type="ChEBI" id="CHEBI:57540"/>
    </ligand>
</feature>
<dbReference type="GO" id="GO:0046872">
    <property type="term" value="F:metal ion binding"/>
    <property type="evidence" value="ECO:0007669"/>
    <property type="project" value="UniProtKB-UniRule"/>
</dbReference>
<feature type="binding site" evidence="6">
    <location>
        <begin position="117"/>
        <end position="122"/>
    </location>
    <ligand>
        <name>NAD(+)</name>
        <dbReference type="ChEBI" id="CHEBI:57540"/>
    </ligand>
</feature>
<dbReference type="EMBL" id="CP073355">
    <property type="protein sequence ID" value="URA10299.1"/>
    <property type="molecule type" value="Genomic_DNA"/>
</dbReference>
<accession>A0AAX3BE21</accession>
<evidence type="ECO:0000313" key="8">
    <source>
        <dbReference type="Proteomes" id="UP001056539"/>
    </source>
</evidence>
<keyword evidence="6" id="KW-0067">ATP-binding</keyword>
<dbReference type="GO" id="GO:0051287">
    <property type="term" value="F:NAD binding"/>
    <property type="evidence" value="ECO:0007669"/>
    <property type="project" value="UniProtKB-ARBA"/>
</dbReference>
<keyword evidence="3 6" id="KW-0521">NADP</keyword>
<dbReference type="Proteomes" id="UP001056539">
    <property type="component" value="Chromosome"/>
</dbReference>
<dbReference type="EC" id="2.7.1.23" evidence="6"/>
<feature type="binding site" evidence="6">
    <location>
        <position position="87"/>
    </location>
    <ligand>
        <name>NAD(+)</name>
        <dbReference type="ChEBI" id="CHEBI:57540"/>
    </ligand>
</feature>
<dbReference type="Gene3D" id="3.40.50.10330">
    <property type="entry name" value="Probable inorganic polyphosphate/atp-NAD kinase, domain 1"/>
    <property type="match status" value="1"/>
</dbReference>
<dbReference type="SUPFAM" id="SSF111331">
    <property type="entry name" value="NAD kinase/diacylglycerol kinase-like"/>
    <property type="match status" value="1"/>
</dbReference>
<evidence type="ECO:0000256" key="1">
    <source>
        <dbReference type="ARBA" id="ARBA00022679"/>
    </source>
</evidence>
<comment type="cofactor">
    <cofactor evidence="6">
        <name>a divalent metal cation</name>
        <dbReference type="ChEBI" id="CHEBI:60240"/>
    </cofactor>
</comment>
<keyword evidence="2 6" id="KW-0418">Kinase</keyword>
<dbReference type="InterPro" id="IPR002504">
    <property type="entry name" value="NADK"/>
</dbReference>
<dbReference type="InterPro" id="IPR016064">
    <property type="entry name" value="NAD/diacylglycerol_kinase_sf"/>
</dbReference>
<evidence type="ECO:0000256" key="4">
    <source>
        <dbReference type="ARBA" id="ARBA00023027"/>
    </source>
</evidence>
<dbReference type="PANTHER" id="PTHR20275:SF0">
    <property type="entry name" value="NAD KINASE"/>
    <property type="match status" value="1"/>
</dbReference>
<evidence type="ECO:0000256" key="3">
    <source>
        <dbReference type="ARBA" id="ARBA00022857"/>
    </source>
</evidence>
<dbReference type="GO" id="GO:0005737">
    <property type="term" value="C:cytoplasm"/>
    <property type="evidence" value="ECO:0007669"/>
    <property type="project" value="UniProtKB-SubCell"/>
</dbReference>
<dbReference type="GO" id="GO:0006741">
    <property type="term" value="P:NADP+ biosynthetic process"/>
    <property type="evidence" value="ECO:0007669"/>
    <property type="project" value="UniProtKB-UniRule"/>
</dbReference>
<organism evidence="7 8">
    <name type="scientific">Thermospira aquatica</name>
    <dbReference type="NCBI Taxonomy" id="2828656"/>
    <lineage>
        <taxon>Bacteria</taxon>
        <taxon>Pseudomonadati</taxon>
        <taxon>Spirochaetota</taxon>
        <taxon>Spirochaetia</taxon>
        <taxon>Brevinematales</taxon>
        <taxon>Thermospiraceae</taxon>
        <taxon>Thermospira</taxon>
    </lineage>
</organism>
<comment type="catalytic activity">
    <reaction evidence="5 6">
        <text>NAD(+) + ATP = ADP + NADP(+) + H(+)</text>
        <dbReference type="Rhea" id="RHEA:18629"/>
        <dbReference type="ChEBI" id="CHEBI:15378"/>
        <dbReference type="ChEBI" id="CHEBI:30616"/>
        <dbReference type="ChEBI" id="CHEBI:57540"/>
        <dbReference type="ChEBI" id="CHEBI:58349"/>
        <dbReference type="ChEBI" id="CHEBI:456216"/>
        <dbReference type="EC" id="2.7.1.23"/>
    </reaction>
</comment>
<sequence length="218" mass="24613">MMFIIVMRPRTFGIFGIPLIGINAGKLGFLMSISAGECGKVIEDIEEGRLSVYERFLLDVSVMRSGKPHRFSPFMNDAVIARGTLSRMIPIEVWIEDELFSHYWADGLIVSTPTGSTAYNLSAGGPILSPTLPAMVITPICAHTLAVRPFVTDVHHRIRVRIDGDPQESALTIDGQENFRLQEGDEIFISLSETKIKLYEPHHKQFYQLLRKKLRWQV</sequence>
<gene>
    <name evidence="6" type="primary">nadK</name>
    <name evidence="7" type="ORF">KDW03_00395</name>
</gene>
<keyword evidence="6" id="KW-0547">Nucleotide-binding</keyword>
<reference evidence="7" key="1">
    <citation type="submission" date="2021-04" db="EMBL/GenBank/DDBJ databases">
        <authorList>
            <person name="Postec A."/>
        </authorList>
    </citation>
    <scope>NUCLEOTIDE SEQUENCE</scope>
    <source>
        <strain evidence="7">F1F22</strain>
    </source>
</reference>
<comment type="function">
    <text evidence="6">Involved in the regulation of the intracellular balance of NAD and NADP, and is a key enzyme in the biosynthesis of NADP. Catalyzes specifically the phosphorylation on 2'-hydroxyl of the adenosine moiety of NAD to yield NADP.</text>
</comment>
<dbReference type="GO" id="GO:0019674">
    <property type="term" value="P:NAD+ metabolic process"/>
    <property type="evidence" value="ECO:0007669"/>
    <property type="project" value="InterPro"/>
</dbReference>
<proteinExistence type="inferred from homology"/>
<dbReference type="KEGG" id="taqu:KDW03_00395"/>
<keyword evidence="8" id="KW-1185">Reference proteome</keyword>
<evidence type="ECO:0000256" key="2">
    <source>
        <dbReference type="ARBA" id="ARBA00022777"/>
    </source>
</evidence>
<dbReference type="AlphaFoldDB" id="A0AAX3BE21"/>
<keyword evidence="4 6" id="KW-0520">NAD</keyword>
<comment type="similarity">
    <text evidence="6">Belongs to the NAD kinase family.</text>
</comment>
<dbReference type="InterPro" id="IPR017438">
    <property type="entry name" value="ATP-NAD_kinase_N"/>
</dbReference>
<comment type="subcellular location">
    <subcellularLocation>
        <location evidence="6">Cytoplasm</location>
    </subcellularLocation>
</comment>
<keyword evidence="6" id="KW-0963">Cytoplasm</keyword>
<dbReference type="Gene3D" id="2.60.200.30">
    <property type="entry name" value="Probable inorganic polyphosphate/atp-NAD kinase, domain 2"/>
    <property type="match status" value="1"/>
</dbReference>